<gene>
    <name evidence="4" type="ORF">GGR25_004639</name>
</gene>
<dbReference type="CDD" id="cd03468">
    <property type="entry name" value="PolY_like"/>
    <property type="match status" value="1"/>
</dbReference>
<proteinExistence type="predicted"/>
<dbReference type="InterPro" id="IPR050356">
    <property type="entry name" value="SulA_CellDiv_inhibitor"/>
</dbReference>
<keyword evidence="5" id="KW-1185">Reference proteome</keyword>
<protein>
    <submittedName>
        <fullName evidence="4">Protein ImuB</fullName>
    </submittedName>
</protein>
<evidence type="ECO:0000313" key="4">
    <source>
        <dbReference type="EMBL" id="MBB3933566.1"/>
    </source>
</evidence>
<dbReference type="GO" id="GO:0006281">
    <property type="term" value="P:DNA repair"/>
    <property type="evidence" value="ECO:0007669"/>
    <property type="project" value="InterPro"/>
</dbReference>
<dbReference type="AlphaFoldDB" id="A0A840AZD9"/>
<feature type="domain" description="DNA polymerase Y-family little finger" evidence="3">
    <location>
        <begin position="201"/>
        <end position="295"/>
    </location>
</feature>
<dbReference type="GO" id="GO:0003684">
    <property type="term" value="F:damaged DNA binding"/>
    <property type="evidence" value="ECO:0007669"/>
    <property type="project" value="InterPro"/>
</dbReference>
<sequence length="484" mass="53047">MRIAAPDPAALECGLTPGLALAEARARIADPAIADFDSAADDQLMERLADGCDRYTPLVARRGGNELVLDLTGVAALFGGEKALLRDALGRLARAGFTAHGAIAGASETARALARTGQPRIVAPGDETASVRDLPVAALELEPHEILALTRAGLKTIADLLERPRAPLAARFGSQIVTRLDQLTAAAEHPISPRRPVAALLVERIFFEPIVRTEDIAATLRFLAEDLGWRLEARGEGGRGFEASFYRVDGAVRRIAVATTRPSRDPRALMRLFAERLDALSDPLDAGFGFDLVRLGAYRTEAIAAVQRDLDGTDEDEGALFELIDQLGARFGTAPILRFLRDDTHMPERRSRLVPAIRFADGAPSKAEDAAGEPPLPGEPPLRPLTLLDPPEPVEALAEVPDGPPFQFRWRRALHRIAHAEGPERIAPEWWRMAHDPRAENAAATTRDYYRVEDETGRRFWLYREGLYESANTQPRWYMHGLFA</sequence>
<evidence type="ECO:0000259" key="3">
    <source>
        <dbReference type="Pfam" id="PF11799"/>
    </source>
</evidence>
<feature type="compositionally biased region" description="Pro residues" evidence="2">
    <location>
        <begin position="374"/>
        <end position="383"/>
    </location>
</feature>
<evidence type="ECO:0000256" key="2">
    <source>
        <dbReference type="SAM" id="MobiDB-lite"/>
    </source>
</evidence>
<dbReference type="PANTHER" id="PTHR35369:SF2">
    <property type="entry name" value="BLR3025 PROTEIN"/>
    <property type="match status" value="1"/>
</dbReference>
<dbReference type="SUPFAM" id="SSF56672">
    <property type="entry name" value="DNA/RNA polymerases"/>
    <property type="match status" value="1"/>
</dbReference>
<dbReference type="PANTHER" id="PTHR35369">
    <property type="entry name" value="BLR3025 PROTEIN-RELATED"/>
    <property type="match status" value="1"/>
</dbReference>
<dbReference type="Proteomes" id="UP000553963">
    <property type="component" value="Unassembled WGS sequence"/>
</dbReference>
<reference evidence="4 5" key="1">
    <citation type="submission" date="2020-08" db="EMBL/GenBank/DDBJ databases">
        <title>Genomic Encyclopedia of Type Strains, Phase IV (KMG-IV): sequencing the most valuable type-strain genomes for metagenomic binning, comparative biology and taxonomic classification.</title>
        <authorList>
            <person name="Goeker M."/>
        </authorList>
    </citation>
    <scope>NUCLEOTIDE SEQUENCE [LARGE SCALE GENOMIC DNA]</scope>
    <source>
        <strain evidence="4 5">DSM 25966</strain>
    </source>
</reference>
<dbReference type="Pfam" id="PF11799">
    <property type="entry name" value="IMS_C"/>
    <property type="match status" value="1"/>
</dbReference>
<feature type="region of interest" description="Disordered" evidence="2">
    <location>
        <begin position="362"/>
        <end position="383"/>
    </location>
</feature>
<keyword evidence="1" id="KW-0227">DNA damage</keyword>
<evidence type="ECO:0000313" key="5">
    <source>
        <dbReference type="Proteomes" id="UP000553963"/>
    </source>
</evidence>
<dbReference type="SUPFAM" id="SSF54593">
    <property type="entry name" value="Glyoxalase/Bleomycin resistance protein/Dihydroxybiphenyl dioxygenase"/>
    <property type="match status" value="1"/>
</dbReference>
<comment type="caution">
    <text evidence="4">The sequence shown here is derived from an EMBL/GenBank/DDBJ whole genome shotgun (WGS) entry which is preliminary data.</text>
</comment>
<dbReference type="InterPro" id="IPR017961">
    <property type="entry name" value="DNA_pol_Y-fam_little_finger"/>
</dbReference>
<organism evidence="4 5">
    <name type="scientific">Kaistia hirudinis</name>
    <dbReference type="NCBI Taxonomy" id="1293440"/>
    <lineage>
        <taxon>Bacteria</taxon>
        <taxon>Pseudomonadati</taxon>
        <taxon>Pseudomonadota</taxon>
        <taxon>Alphaproteobacteria</taxon>
        <taxon>Hyphomicrobiales</taxon>
        <taxon>Kaistiaceae</taxon>
        <taxon>Kaistia</taxon>
    </lineage>
</organism>
<dbReference type="InterPro" id="IPR043502">
    <property type="entry name" value="DNA/RNA_pol_sf"/>
</dbReference>
<dbReference type="EMBL" id="JACIDS010000006">
    <property type="protein sequence ID" value="MBB3933566.1"/>
    <property type="molecule type" value="Genomic_DNA"/>
</dbReference>
<dbReference type="RefSeq" id="WP_246410249.1">
    <property type="nucleotide sequence ID" value="NZ_JACIDS010000006.1"/>
</dbReference>
<name>A0A840AZD9_9HYPH</name>
<dbReference type="InterPro" id="IPR029068">
    <property type="entry name" value="Glyas_Bleomycin-R_OHBP_Dase"/>
</dbReference>
<evidence type="ECO:0000256" key="1">
    <source>
        <dbReference type="ARBA" id="ARBA00022763"/>
    </source>
</evidence>
<accession>A0A840AZD9</accession>